<name>A0A426U8M4_9CHLR</name>
<organism evidence="1 2">
    <name type="scientific">Candidatus Viridilinea halotolerans</name>
    <dbReference type="NCBI Taxonomy" id="2491704"/>
    <lineage>
        <taxon>Bacteria</taxon>
        <taxon>Bacillati</taxon>
        <taxon>Chloroflexota</taxon>
        <taxon>Chloroflexia</taxon>
        <taxon>Chloroflexales</taxon>
        <taxon>Chloroflexineae</taxon>
        <taxon>Oscillochloridaceae</taxon>
        <taxon>Candidatus Viridilinea</taxon>
    </lineage>
</organism>
<dbReference type="AlphaFoldDB" id="A0A426U8M4"/>
<proteinExistence type="predicted"/>
<sequence length="330" mass="36379">MLTEQLVTELNHFAQILSQPANRWDGFDLSTSHSPTNTLREQIFYASWLMAALAKHPDAGSEERNLAIDGLRSGMQRLIQRRIWAPWANTTEQRGEVPDPIEAGHASYSGSLTTLLGLAASLGEHPYAAEPVVLRWSHEFVCSYNHVQMLQCLSAKMHRDDSGAIVDYDETTSSSAMARILWGLRLSPVILEPDQNSTSERWLQTLRNKLVMRGPRMPGRGVFASSYQVRRRRASLRSEALEDAMALALLAPLAPDLAQEIAPRHWPSIAQPERVSSTLVLVFSALAALALKEDERATQLSAAAAARPDSGEPWPRALLALVACGGMRSP</sequence>
<reference evidence="1 2" key="1">
    <citation type="submission" date="2018-12" db="EMBL/GenBank/DDBJ databases">
        <title>Genome Sequence of Candidatus Viridilinea halotolerans isolated from saline sulfide-rich spring.</title>
        <authorList>
            <person name="Grouzdev D.S."/>
            <person name="Burganskaya E.I."/>
            <person name="Krutkina M.S."/>
            <person name="Sukhacheva M.V."/>
            <person name="Gorlenko V.M."/>
        </authorList>
    </citation>
    <scope>NUCLEOTIDE SEQUENCE [LARGE SCALE GENOMIC DNA]</scope>
    <source>
        <strain evidence="1">Chok-6</strain>
    </source>
</reference>
<evidence type="ECO:0000313" key="1">
    <source>
        <dbReference type="EMBL" id="RRR76599.1"/>
    </source>
</evidence>
<gene>
    <name evidence="1" type="ORF">EI684_02745</name>
</gene>
<accession>A0A426U8M4</accession>
<evidence type="ECO:0000313" key="2">
    <source>
        <dbReference type="Proteomes" id="UP000280307"/>
    </source>
</evidence>
<protein>
    <submittedName>
        <fullName evidence="1">Uncharacterized protein</fullName>
    </submittedName>
</protein>
<comment type="caution">
    <text evidence="1">The sequence shown here is derived from an EMBL/GenBank/DDBJ whole genome shotgun (WGS) entry which is preliminary data.</text>
</comment>
<dbReference type="Proteomes" id="UP000280307">
    <property type="component" value="Unassembled WGS sequence"/>
</dbReference>
<dbReference type="EMBL" id="RSAS01000110">
    <property type="protein sequence ID" value="RRR76599.1"/>
    <property type="molecule type" value="Genomic_DNA"/>
</dbReference>